<feature type="domain" description="Metaxin glutathione S-transferase" evidence="2">
    <location>
        <begin position="189"/>
        <end position="252"/>
    </location>
</feature>
<dbReference type="SFLD" id="SFLDG01180">
    <property type="entry name" value="SUF1"/>
    <property type="match status" value="1"/>
</dbReference>
<evidence type="ECO:0000259" key="2">
    <source>
        <dbReference type="Pfam" id="PF17171"/>
    </source>
</evidence>
<dbReference type="GO" id="GO:0005737">
    <property type="term" value="C:cytoplasm"/>
    <property type="evidence" value="ECO:0007669"/>
    <property type="project" value="TreeGrafter"/>
</dbReference>
<dbReference type="SFLD" id="SFLDG01200">
    <property type="entry name" value="SUF1.1"/>
    <property type="match status" value="1"/>
</dbReference>
<dbReference type="SFLD" id="SFLDS00019">
    <property type="entry name" value="Glutathione_Transferase_(cytos"/>
    <property type="match status" value="1"/>
</dbReference>
<evidence type="ECO:0000259" key="3">
    <source>
        <dbReference type="Pfam" id="PF17172"/>
    </source>
</evidence>
<dbReference type="SUPFAM" id="SSF52833">
    <property type="entry name" value="Thioredoxin-like"/>
    <property type="match status" value="1"/>
</dbReference>
<dbReference type="InterPro" id="IPR012336">
    <property type="entry name" value="Thioredoxin-like_fold"/>
</dbReference>
<dbReference type="InterPro" id="IPR040079">
    <property type="entry name" value="Glutathione_S-Trfase"/>
</dbReference>
<dbReference type="CDD" id="cd03193">
    <property type="entry name" value="GST_C_Metaxin"/>
    <property type="match status" value="1"/>
</dbReference>
<dbReference type="Gene3D" id="1.20.1050.10">
    <property type="match status" value="1"/>
</dbReference>
<proteinExistence type="inferred from homology"/>
<dbReference type="InterPro" id="IPR036282">
    <property type="entry name" value="Glutathione-S-Trfase_C_sf"/>
</dbReference>
<dbReference type="AlphaFoldDB" id="A0A914DGW6"/>
<name>A0A914DGW6_9BILA</name>
<organism evidence="4 5">
    <name type="scientific">Acrobeloides nanus</name>
    <dbReference type="NCBI Taxonomy" id="290746"/>
    <lineage>
        <taxon>Eukaryota</taxon>
        <taxon>Metazoa</taxon>
        <taxon>Ecdysozoa</taxon>
        <taxon>Nematoda</taxon>
        <taxon>Chromadorea</taxon>
        <taxon>Rhabditida</taxon>
        <taxon>Tylenchina</taxon>
        <taxon>Cephalobomorpha</taxon>
        <taxon>Cephaloboidea</taxon>
        <taxon>Cephalobidae</taxon>
        <taxon>Acrobeloides</taxon>
    </lineage>
</organism>
<feature type="domain" description="Thioredoxin-like fold" evidence="3">
    <location>
        <begin position="45"/>
        <end position="135"/>
    </location>
</feature>
<dbReference type="WBParaSite" id="ACRNAN_scaffold2659.g25508.t1">
    <property type="protein sequence ID" value="ACRNAN_scaffold2659.g25508.t1"/>
    <property type="gene ID" value="ACRNAN_scaffold2659.g25508"/>
</dbReference>
<dbReference type="InterPro" id="IPR036249">
    <property type="entry name" value="Thioredoxin-like_sf"/>
</dbReference>
<evidence type="ECO:0000313" key="4">
    <source>
        <dbReference type="Proteomes" id="UP000887540"/>
    </source>
</evidence>
<dbReference type="PANTHER" id="PTHR12289:SF32">
    <property type="entry name" value="GST_C_6 DOMAIN-CONTAINING PROTEIN"/>
    <property type="match status" value="1"/>
</dbReference>
<dbReference type="InterPro" id="IPR026928">
    <property type="entry name" value="FAX/IsoI-like"/>
</dbReference>
<dbReference type="Gene3D" id="3.40.30.10">
    <property type="entry name" value="Glutaredoxin"/>
    <property type="match status" value="1"/>
</dbReference>
<dbReference type="Pfam" id="PF17171">
    <property type="entry name" value="GST_C_6"/>
    <property type="match status" value="1"/>
</dbReference>
<evidence type="ECO:0000313" key="5">
    <source>
        <dbReference type="WBParaSite" id="ACRNAN_scaffold2659.g25508.t1"/>
    </source>
</evidence>
<dbReference type="InterPro" id="IPR033468">
    <property type="entry name" value="Metaxin_GST"/>
</dbReference>
<protein>
    <submittedName>
        <fullName evidence="5">Glutathione S-transferase</fullName>
    </submittedName>
</protein>
<dbReference type="CDD" id="cd03080">
    <property type="entry name" value="GST_N_Metaxin_like"/>
    <property type="match status" value="1"/>
</dbReference>
<sequence length="269" mass="31622">MTEVKTPTVHAGKPEDKDLRKKDWAKDVVYLYQFPRARPVPILSPFCIKIETFLRAHDIKYEMHGDWYVRSKEGRVPFIELNGEQIADSQIILWHLYEHFKIDDGLNEEQKGMSRAIDRMLEGSTYYPITYFRSYEHAHDSVEEKVSGLSLNFLVAKVAEYKLKKNTKDKLVNEGTMLHSREHIVEILRRDIEALSQILGKKEYLFGSSPTLADFTLFGHLALIYYLPFDDPSKEILNDEKYHNVRDLIGRMREKYWADDWEQKSATET</sequence>
<dbReference type="PANTHER" id="PTHR12289">
    <property type="entry name" value="METAXIN RELATED"/>
    <property type="match status" value="1"/>
</dbReference>
<dbReference type="InterPro" id="IPR050931">
    <property type="entry name" value="Mito_Protein_Transport_Metaxin"/>
</dbReference>
<dbReference type="Proteomes" id="UP000887540">
    <property type="component" value="Unplaced"/>
</dbReference>
<keyword evidence="4" id="KW-1185">Reference proteome</keyword>
<dbReference type="Pfam" id="PF17172">
    <property type="entry name" value="GST_N_4"/>
    <property type="match status" value="1"/>
</dbReference>
<evidence type="ECO:0000256" key="1">
    <source>
        <dbReference type="ARBA" id="ARBA00006475"/>
    </source>
</evidence>
<comment type="similarity">
    <text evidence="1">Belongs to the FAX family.</text>
</comment>
<accession>A0A914DGW6</accession>
<reference evidence="5" key="1">
    <citation type="submission" date="2022-11" db="UniProtKB">
        <authorList>
            <consortium name="WormBaseParasite"/>
        </authorList>
    </citation>
    <scope>IDENTIFICATION</scope>
</reference>
<dbReference type="SUPFAM" id="SSF47616">
    <property type="entry name" value="GST C-terminal domain-like"/>
    <property type="match status" value="1"/>
</dbReference>